<evidence type="ECO:0000256" key="2">
    <source>
        <dbReference type="ARBA" id="ARBA00022670"/>
    </source>
</evidence>
<dbReference type="SUPFAM" id="SSF52096">
    <property type="entry name" value="ClpP/crotonase"/>
    <property type="match status" value="1"/>
</dbReference>
<dbReference type="CDD" id="cd07022">
    <property type="entry name" value="S49_Sppa_36K_type"/>
    <property type="match status" value="1"/>
</dbReference>
<keyword evidence="3" id="KW-0378">Hydrolase</keyword>
<evidence type="ECO:0000313" key="7">
    <source>
        <dbReference type="Proteomes" id="UP000546173"/>
    </source>
</evidence>
<accession>A0A7X1KS03</accession>
<evidence type="ECO:0000259" key="5">
    <source>
        <dbReference type="Pfam" id="PF01343"/>
    </source>
</evidence>
<keyword evidence="7" id="KW-1185">Reference proteome</keyword>
<evidence type="ECO:0000313" key="6">
    <source>
        <dbReference type="EMBL" id="MBC2676905.1"/>
    </source>
</evidence>
<dbReference type="GO" id="GO:0008236">
    <property type="term" value="F:serine-type peptidase activity"/>
    <property type="evidence" value="ECO:0007669"/>
    <property type="project" value="UniProtKB-KW"/>
</dbReference>
<comment type="similarity">
    <text evidence="1">Belongs to the peptidase S49 family.</text>
</comment>
<organism evidence="6 7">
    <name type="scientific">Pseudomonas baltica</name>
    <dbReference type="NCBI Taxonomy" id="2762576"/>
    <lineage>
        <taxon>Bacteria</taxon>
        <taxon>Pseudomonadati</taxon>
        <taxon>Pseudomonadota</taxon>
        <taxon>Gammaproteobacteria</taxon>
        <taxon>Pseudomonadales</taxon>
        <taxon>Pseudomonadaceae</taxon>
        <taxon>Pseudomonas</taxon>
    </lineage>
</organism>
<dbReference type="Gene3D" id="3.90.226.10">
    <property type="entry name" value="2-enoyl-CoA Hydratase, Chain A, domain 1"/>
    <property type="match status" value="1"/>
</dbReference>
<keyword evidence="2" id="KW-0645">Protease</keyword>
<dbReference type="EMBL" id="JACMYH010000001">
    <property type="protein sequence ID" value="MBC2676905.1"/>
    <property type="molecule type" value="Genomic_DNA"/>
</dbReference>
<comment type="caution">
    <text evidence="6">The sequence shown here is derived from an EMBL/GenBank/DDBJ whole genome shotgun (WGS) entry which is preliminary data.</text>
</comment>
<proteinExistence type="inferred from homology"/>
<reference evidence="6 7" key="1">
    <citation type="submission" date="2020-08" db="EMBL/GenBank/DDBJ databases">
        <title>Pseudomonas sp. nov.</title>
        <authorList>
            <person name="Gieschler S."/>
            <person name="Fiedler G."/>
            <person name="Brinks E."/>
            <person name="Boehnlein C."/>
            <person name="Franz C.M.A.P."/>
            <person name="Kabisch J."/>
        </authorList>
    </citation>
    <scope>NUCLEOTIDE SEQUENCE [LARGE SCALE GENOMIC DNA]</scope>
    <source>
        <strain evidence="6 7">MBT-2</strain>
    </source>
</reference>
<dbReference type="InterPro" id="IPR002142">
    <property type="entry name" value="Peptidase_S49"/>
</dbReference>
<name>A0A7X1KS03_9PSED</name>
<dbReference type="AlphaFoldDB" id="A0A7X1KS03"/>
<dbReference type="Proteomes" id="UP000546173">
    <property type="component" value="Unassembled WGS sequence"/>
</dbReference>
<dbReference type="PANTHER" id="PTHR33209:SF1">
    <property type="entry name" value="PEPTIDASE S49 DOMAIN-CONTAINING PROTEIN"/>
    <property type="match status" value="1"/>
</dbReference>
<gene>
    <name evidence="6" type="ORF">H7993_00745</name>
</gene>
<dbReference type="InterPro" id="IPR029045">
    <property type="entry name" value="ClpP/crotonase-like_dom_sf"/>
</dbReference>
<evidence type="ECO:0000256" key="1">
    <source>
        <dbReference type="ARBA" id="ARBA00008683"/>
    </source>
</evidence>
<dbReference type="InterPro" id="IPR033855">
    <property type="entry name" value="Protein_C"/>
</dbReference>
<evidence type="ECO:0000256" key="4">
    <source>
        <dbReference type="ARBA" id="ARBA00022825"/>
    </source>
</evidence>
<evidence type="ECO:0000256" key="3">
    <source>
        <dbReference type="ARBA" id="ARBA00022801"/>
    </source>
</evidence>
<keyword evidence="4" id="KW-0720">Serine protease</keyword>
<dbReference type="Pfam" id="PF01343">
    <property type="entry name" value="Peptidase_S49"/>
    <property type="match status" value="1"/>
</dbReference>
<dbReference type="RefSeq" id="WP_185793093.1">
    <property type="nucleotide sequence ID" value="NZ_JACMYH010000001.1"/>
</dbReference>
<feature type="domain" description="Peptidase S49" evidence="5">
    <location>
        <begin position="125"/>
        <end position="267"/>
    </location>
</feature>
<protein>
    <submittedName>
        <fullName evidence="6">S49 family peptidase</fullName>
    </submittedName>
</protein>
<dbReference type="GO" id="GO:0006508">
    <property type="term" value="P:proteolysis"/>
    <property type="evidence" value="ECO:0007669"/>
    <property type="project" value="UniProtKB-KW"/>
</dbReference>
<dbReference type="PANTHER" id="PTHR33209">
    <property type="entry name" value="PROTEASE 4"/>
    <property type="match status" value="1"/>
</dbReference>
<sequence>MPRAFELASAQPWLMLPNALENLLAISERMGDPVALETKLGRKLDNSHSVSIRNGVAIVPVIGPIFRYANLFTEISGATSTQVLATDIREALDNPAVQSIILNIDSPGGVASGINELSEMIHTGRAQKKIVAYIGGSGASGAYWIASAAHEIVIDDTGIAGSVGVVVEAVVDSEKATGRKSYQIVSRNAPNKRPDLATEEGRAKVAETVDALEDVFVAKVARNLGVDAEKVPGMGDHGGLRVGQAAVAAGLAHRTGSLEGLITELSKPAAKITRKNTMTKVSNTAELQAAIAAGGDLTAIEVSTPEKIDVETLRKEAAATATASEKDRITGIQALAAPGFETEVQAAIDGGLTVEAAGLSLFKAAQDRGVTLDSIKRDAKKVDPASASAGKGKVEFSTKSIWASRKGAKA</sequence>